<reference evidence="1" key="2">
    <citation type="submission" date="2021-02" db="EMBL/GenBank/DDBJ databases">
        <authorList>
            <person name="Kimball J.A."/>
            <person name="Haas M.W."/>
            <person name="Macchietto M."/>
            <person name="Kono T."/>
            <person name="Duquette J."/>
            <person name="Shao M."/>
        </authorList>
    </citation>
    <scope>NUCLEOTIDE SEQUENCE</scope>
    <source>
        <tissue evidence="1">Fresh leaf tissue</tissue>
    </source>
</reference>
<evidence type="ECO:0000313" key="1">
    <source>
        <dbReference type="EMBL" id="KAG8070248.1"/>
    </source>
</evidence>
<protein>
    <submittedName>
        <fullName evidence="1">Uncharacterized protein</fullName>
    </submittedName>
</protein>
<keyword evidence="2" id="KW-1185">Reference proteome</keyword>
<proteinExistence type="predicted"/>
<comment type="caution">
    <text evidence="1">The sequence shown here is derived from an EMBL/GenBank/DDBJ whole genome shotgun (WGS) entry which is preliminary data.</text>
</comment>
<dbReference type="OrthoDB" id="1913905at2759"/>
<dbReference type="PANTHER" id="PTHR34198:SF1">
    <property type="entry name" value="OS01G0104300 PROTEIN"/>
    <property type="match status" value="1"/>
</dbReference>
<accession>A0A8J5W1H3</accession>
<dbReference type="AlphaFoldDB" id="A0A8J5W1H3"/>
<sequence length="110" mass="11762">MCPLPKPSRPPPLFPCALCPSRFRSGVAPPLARPPSGYIDAQPASALALPEVDGMTSAQRGARRFGVLTEEKARKLQAKMMETKSFHDDMYHSDIASRLASAAPGSDGKP</sequence>
<dbReference type="PANTHER" id="PTHR34198">
    <property type="entry name" value="OS01G0175100 PROTEIN"/>
    <property type="match status" value="1"/>
</dbReference>
<dbReference type="EMBL" id="JAAALK010000283">
    <property type="protein sequence ID" value="KAG8070248.1"/>
    <property type="molecule type" value="Genomic_DNA"/>
</dbReference>
<organism evidence="1 2">
    <name type="scientific">Zizania palustris</name>
    <name type="common">Northern wild rice</name>
    <dbReference type="NCBI Taxonomy" id="103762"/>
    <lineage>
        <taxon>Eukaryota</taxon>
        <taxon>Viridiplantae</taxon>
        <taxon>Streptophyta</taxon>
        <taxon>Embryophyta</taxon>
        <taxon>Tracheophyta</taxon>
        <taxon>Spermatophyta</taxon>
        <taxon>Magnoliopsida</taxon>
        <taxon>Liliopsida</taxon>
        <taxon>Poales</taxon>
        <taxon>Poaceae</taxon>
        <taxon>BOP clade</taxon>
        <taxon>Oryzoideae</taxon>
        <taxon>Oryzeae</taxon>
        <taxon>Zizaniinae</taxon>
        <taxon>Zizania</taxon>
    </lineage>
</organism>
<reference evidence="1" key="1">
    <citation type="journal article" date="2021" name="bioRxiv">
        <title>Whole Genome Assembly and Annotation of Northern Wild Rice, Zizania palustris L., Supports a Whole Genome Duplication in the Zizania Genus.</title>
        <authorList>
            <person name="Haas M."/>
            <person name="Kono T."/>
            <person name="Macchietto M."/>
            <person name="Millas R."/>
            <person name="McGilp L."/>
            <person name="Shao M."/>
            <person name="Duquette J."/>
            <person name="Hirsch C.N."/>
            <person name="Kimball J."/>
        </authorList>
    </citation>
    <scope>NUCLEOTIDE SEQUENCE</scope>
    <source>
        <tissue evidence="1">Fresh leaf tissue</tissue>
    </source>
</reference>
<evidence type="ECO:0000313" key="2">
    <source>
        <dbReference type="Proteomes" id="UP000729402"/>
    </source>
</evidence>
<dbReference type="Proteomes" id="UP000729402">
    <property type="component" value="Unassembled WGS sequence"/>
</dbReference>
<gene>
    <name evidence="1" type="ORF">GUJ93_ZPchr0006g42802</name>
</gene>
<name>A0A8J5W1H3_ZIZPA</name>